<evidence type="ECO:0000259" key="1">
    <source>
        <dbReference type="Pfam" id="PF10400"/>
    </source>
</evidence>
<protein>
    <recommendedName>
        <fullName evidence="1">Transcription regulator PadR C-terminal domain-containing protein</fullName>
    </recommendedName>
</protein>
<gene>
    <name evidence="2" type="ORF">GYN08_16200</name>
</gene>
<organism evidence="2 3">
    <name type="scientific">Saccharibacillus alkalitolerans</name>
    <dbReference type="NCBI Taxonomy" id="2705290"/>
    <lineage>
        <taxon>Bacteria</taxon>
        <taxon>Bacillati</taxon>
        <taxon>Bacillota</taxon>
        <taxon>Bacilli</taxon>
        <taxon>Bacillales</taxon>
        <taxon>Paenibacillaceae</taxon>
        <taxon>Saccharibacillus</taxon>
    </lineage>
</organism>
<sequence length="92" mass="10911">MPQNVRLISEHIARIEKFRERQQEQLRMMQAFKGNLEQVLESDRDHMHFYLTVLFGEKMYRAYTEWADEAAELLRQAKPAGQPDRRGDSSSV</sequence>
<dbReference type="Proteomes" id="UP000800303">
    <property type="component" value="Unassembled WGS sequence"/>
</dbReference>
<dbReference type="Gene3D" id="6.10.140.190">
    <property type="match status" value="1"/>
</dbReference>
<evidence type="ECO:0000313" key="2">
    <source>
        <dbReference type="EMBL" id="NGZ76867.1"/>
    </source>
</evidence>
<dbReference type="Pfam" id="PF10400">
    <property type="entry name" value="Vir_act_alpha_C"/>
    <property type="match status" value="1"/>
</dbReference>
<dbReference type="RefSeq" id="WP_166276116.1">
    <property type="nucleotide sequence ID" value="NZ_JAAFGS010000005.1"/>
</dbReference>
<evidence type="ECO:0000313" key="3">
    <source>
        <dbReference type="Proteomes" id="UP000800303"/>
    </source>
</evidence>
<comment type="caution">
    <text evidence="2">The sequence shown here is derived from an EMBL/GenBank/DDBJ whole genome shotgun (WGS) entry which is preliminary data.</text>
</comment>
<feature type="domain" description="Transcription regulator PadR C-terminal" evidence="1">
    <location>
        <begin position="12"/>
        <end position="75"/>
    </location>
</feature>
<reference evidence="2 3" key="1">
    <citation type="submission" date="2020-01" db="EMBL/GenBank/DDBJ databases">
        <title>Polyphasic characterisation and genomic insights into a novel alkali tolerant bacterium VR-M41.</title>
        <authorList>
            <person name="Vemuluri V.R."/>
        </authorList>
    </citation>
    <scope>NUCLEOTIDE SEQUENCE [LARGE SCALE GENOMIC DNA]</scope>
    <source>
        <strain evidence="2 3">VR-M41</strain>
    </source>
</reference>
<dbReference type="EMBL" id="JAAFGS010000005">
    <property type="protein sequence ID" value="NGZ76867.1"/>
    <property type="molecule type" value="Genomic_DNA"/>
</dbReference>
<proteinExistence type="predicted"/>
<dbReference type="InterPro" id="IPR018309">
    <property type="entry name" value="Tscrpt_reg_PadR_C"/>
</dbReference>
<accession>A0ABX0F7D8</accession>
<keyword evidence="3" id="KW-1185">Reference proteome</keyword>
<name>A0ABX0F7D8_9BACL</name>